<dbReference type="GO" id="GO:0016874">
    <property type="term" value="F:ligase activity"/>
    <property type="evidence" value="ECO:0007669"/>
    <property type="project" value="UniProtKB-UniRule"/>
</dbReference>
<dbReference type="Proteomes" id="UP000316008">
    <property type="component" value="Unassembled WGS sequence"/>
</dbReference>
<dbReference type="EMBL" id="VLPL01000009">
    <property type="protein sequence ID" value="TSJ40044.1"/>
    <property type="molecule type" value="Genomic_DNA"/>
</dbReference>
<dbReference type="Pfam" id="PF24850">
    <property type="entry name" value="CC_BshC"/>
    <property type="match status" value="1"/>
</dbReference>
<evidence type="ECO:0000313" key="6">
    <source>
        <dbReference type="Proteomes" id="UP000316008"/>
    </source>
</evidence>
<keyword evidence="1 2" id="KW-0436">Ligase</keyword>
<comment type="similarity">
    <text evidence="2">Belongs to the BshC family.</text>
</comment>
<evidence type="ECO:0000259" key="3">
    <source>
        <dbReference type="Pfam" id="PF10079"/>
    </source>
</evidence>
<gene>
    <name evidence="2 5" type="primary">bshC</name>
    <name evidence="5" type="ORF">FO442_15710</name>
</gene>
<organism evidence="5 6">
    <name type="scientific">Fluviicola chungangensis</name>
    <dbReference type="NCBI Taxonomy" id="2597671"/>
    <lineage>
        <taxon>Bacteria</taxon>
        <taxon>Pseudomonadati</taxon>
        <taxon>Bacteroidota</taxon>
        <taxon>Flavobacteriia</taxon>
        <taxon>Flavobacteriales</taxon>
        <taxon>Crocinitomicaceae</taxon>
        <taxon>Fluviicola</taxon>
    </lineage>
</organism>
<dbReference type="AlphaFoldDB" id="A0A556MJF0"/>
<name>A0A556MJF0_9FLAO</name>
<protein>
    <recommendedName>
        <fullName evidence="2">Putative cysteine ligase BshC</fullName>
        <ecNumber evidence="2">6.-.-.-</ecNumber>
    </recommendedName>
</protein>
<proteinExistence type="inferred from homology"/>
<dbReference type="InterPro" id="IPR055398">
    <property type="entry name" value="Rossmann-like_BshC"/>
</dbReference>
<reference evidence="5 6" key="1">
    <citation type="submission" date="2019-07" db="EMBL/GenBank/DDBJ databases">
        <authorList>
            <person name="Huq M.A."/>
        </authorList>
    </citation>
    <scope>NUCLEOTIDE SEQUENCE [LARGE SCALE GENOMIC DNA]</scope>
    <source>
        <strain evidence="5 6">MAH-3</strain>
    </source>
</reference>
<keyword evidence="6" id="KW-1185">Reference proteome</keyword>
<dbReference type="OrthoDB" id="9765151at2"/>
<feature type="domain" description="Bacillithiol biosynthesis BshC N-terminal Rossmann-like" evidence="3">
    <location>
        <begin position="50"/>
        <end position="379"/>
    </location>
</feature>
<dbReference type="InterPro" id="IPR055399">
    <property type="entry name" value="CC_BshC"/>
</dbReference>
<comment type="caution">
    <text evidence="5">The sequence shown here is derived from an EMBL/GenBank/DDBJ whole genome shotgun (WGS) entry which is preliminary data.</text>
</comment>
<feature type="domain" description="Bacillithiol biosynthesis BshC C-terminal coiled-coil" evidence="4">
    <location>
        <begin position="383"/>
        <end position="537"/>
    </location>
</feature>
<dbReference type="InterPro" id="IPR011199">
    <property type="entry name" value="Bacillithiol_biosynth_BshC"/>
</dbReference>
<dbReference type="Pfam" id="PF10079">
    <property type="entry name" value="Rossmann-like_BshC"/>
    <property type="match status" value="1"/>
</dbReference>
<accession>A0A556MJF0</accession>
<evidence type="ECO:0000313" key="5">
    <source>
        <dbReference type="EMBL" id="TSJ40044.1"/>
    </source>
</evidence>
<dbReference type="EC" id="6.-.-.-" evidence="2"/>
<dbReference type="HAMAP" id="MF_01867">
    <property type="entry name" value="BshC"/>
    <property type="match status" value="1"/>
</dbReference>
<evidence type="ECO:0000256" key="1">
    <source>
        <dbReference type="ARBA" id="ARBA00022598"/>
    </source>
</evidence>
<evidence type="ECO:0000256" key="2">
    <source>
        <dbReference type="HAMAP-Rule" id="MF_01867"/>
    </source>
</evidence>
<evidence type="ECO:0000259" key="4">
    <source>
        <dbReference type="Pfam" id="PF24850"/>
    </source>
</evidence>
<dbReference type="NCBIfam" id="TIGR03998">
    <property type="entry name" value="thiol_BshC"/>
    <property type="match status" value="1"/>
</dbReference>
<sequence length="541" mass="62412">MVTATSENDVYICLMSHTTISRDKINQFSSFSQAFGNQTTFGQFLTAPLSSISDLHAQAQKKKEVYSSANRQNLVRVWNSQIASYASESQLENLKLLERERTFTITTGHQLTLFAGPLYLIYKVLHVVRLSEEFNKSQSEFKAVPVFWMASEDHDFDEVKSAYLFNQKLTWESAQTGPVGRFNMGDFKEVFSQFSAFFEGKETEINDLLAISEKVDYASYLQEFISKLFADFGVLVLQPDNRDLKKEFIPVILREISGPLAHQAVLAKNKEVEEAGYKPQANSRECNLFYLKAGERLRIEPTANGLAIDGKIYSKEELEQLVQKEPENFSPNVILRPVYQETILPNLVYVGGGGEMAYWIQLKGVFEVHRMLFPLVQQRVSLQLVDGALKKRMDKLNWPDERYFEPKEHLKKLFLKENEEDDLDLSMLYTEFNTLRSTMIEKARSIEATLESFAEAETVRMKKQLESFEQRLVKQLKQRHEQALQSIDFISERIIPENSLQERHFHWLQFAPSGAYKELLKQIHSEIDPFEAGLIVVDLTK</sequence>